<feature type="compositionally biased region" description="Polar residues" evidence="1">
    <location>
        <begin position="369"/>
        <end position="384"/>
    </location>
</feature>
<dbReference type="EMBL" id="JBEUOH010000026">
    <property type="protein sequence ID" value="KAL0860031.1"/>
    <property type="molecule type" value="Genomic_DNA"/>
</dbReference>
<keyword evidence="3" id="KW-1185">Reference proteome</keyword>
<sequence length="390" mass="45020">MEEKLITLHNEIKYIRDYLVKLESKRRSSNIKIEKLTRSTSLFEEFNEEYHVFIKNIKSLNLKEETVEYLYNLRLSVDTLYIKKKTDLCSEPDIESESEENTNMAKFELKTAISLLPVMTNDENVTKQLISNIELYDSMLEESAKPALIKFVLKSRLSESAKLRFCESYDSISDLVRDIKDRLLSKKSHTALQQQLHRAKQGNKQQFGKEIEQLFVDLTISQVAGNSKSYEVLRPINEKYAIKRFSEGLRNSRISTIIAARNYTSLKDAISGALDEAVSLGQEHQVMSFRAQRGNISRGRRNLHQQGRSNFNQQGNSNRGQFNQANNNFSYQNRRGRGRSFYNSRTRIAGRRGFSGPNRSVNMMQTQQVDSSTEVNQSNSNENGNLFFRS</sequence>
<dbReference type="Proteomes" id="UP001549920">
    <property type="component" value="Unassembled WGS sequence"/>
</dbReference>
<gene>
    <name evidence="2" type="ORF">ABMA27_010346</name>
</gene>
<protein>
    <submittedName>
        <fullName evidence="2">Uncharacterized protein</fullName>
    </submittedName>
</protein>
<evidence type="ECO:0000313" key="3">
    <source>
        <dbReference type="Proteomes" id="UP001549920"/>
    </source>
</evidence>
<feature type="region of interest" description="Disordered" evidence="1">
    <location>
        <begin position="369"/>
        <end position="390"/>
    </location>
</feature>
<accession>A0ABR3H5E5</accession>
<feature type="compositionally biased region" description="Polar residues" evidence="1">
    <location>
        <begin position="306"/>
        <end position="333"/>
    </location>
</feature>
<name>A0ABR3H5E5_LOXSC</name>
<organism evidence="2 3">
    <name type="scientific">Loxostege sticticalis</name>
    <name type="common">Beet webworm moth</name>
    <dbReference type="NCBI Taxonomy" id="481309"/>
    <lineage>
        <taxon>Eukaryota</taxon>
        <taxon>Metazoa</taxon>
        <taxon>Ecdysozoa</taxon>
        <taxon>Arthropoda</taxon>
        <taxon>Hexapoda</taxon>
        <taxon>Insecta</taxon>
        <taxon>Pterygota</taxon>
        <taxon>Neoptera</taxon>
        <taxon>Endopterygota</taxon>
        <taxon>Lepidoptera</taxon>
        <taxon>Glossata</taxon>
        <taxon>Ditrysia</taxon>
        <taxon>Pyraloidea</taxon>
        <taxon>Crambidae</taxon>
        <taxon>Pyraustinae</taxon>
        <taxon>Loxostege</taxon>
    </lineage>
</organism>
<reference evidence="2 3" key="1">
    <citation type="submission" date="2024-06" db="EMBL/GenBank/DDBJ databases">
        <title>A chromosome-level genome assembly of beet webworm, Loxostege sticticalis.</title>
        <authorList>
            <person name="Zhang Y."/>
        </authorList>
    </citation>
    <scope>NUCLEOTIDE SEQUENCE [LARGE SCALE GENOMIC DNA]</scope>
    <source>
        <strain evidence="2">AQ026</strain>
        <tissue evidence="2">Whole body</tissue>
    </source>
</reference>
<comment type="caution">
    <text evidence="2">The sequence shown here is derived from an EMBL/GenBank/DDBJ whole genome shotgun (WGS) entry which is preliminary data.</text>
</comment>
<evidence type="ECO:0000256" key="1">
    <source>
        <dbReference type="SAM" id="MobiDB-lite"/>
    </source>
</evidence>
<feature type="region of interest" description="Disordered" evidence="1">
    <location>
        <begin position="306"/>
        <end position="337"/>
    </location>
</feature>
<evidence type="ECO:0000313" key="2">
    <source>
        <dbReference type="EMBL" id="KAL0860031.1"/>
    </source>
</evidence>
<proteinExistence type="predicted"/>